<accession>A0ABU1JM03</accession>
<dbReference type="NCBIfam" id="NF008669">
    <property type="entry name" value="PRK11670.1"/>
    <property type="match status" value="1"/>
</dbReference>
<comment type="subunit">
    <text evidence="8">Homodimer.</text>
</comment>
<keyword evidence="7 8" id="KW-0411">Iron-sulfur</keyword>
<sequence>MATGRITVTEAAVLDALRGVRDEERGGDLVALGMITGVTLRDGHVLFSVEVDPKRGPTLEPLRQAAERAVAALPGVLSVTAVLTAHRGMGQGAAPAAAPASGHAGHAHPPAAPGGAQSRKLPVTGVGAIIAVASGKGGVGKSTTAVNLALGLSANGLKVGLLDADIYGPSVPRMTGITGKPASPDGKTMDPKENFGLKVMSIGFLIDEETPMIWRGPMVQSALSQMLRDVNWGTLDVLVVDMPPGTGDAQLTMAQQVPLAGAVIVSTPQDIALLDARKGLNMFRKVDVPVLGIIENMSYFCCPNCGHRSDIFGHGGARAEAERLGCDFLGEIPLDIAIRETSDTGHPIVVSAPDGAHAEAYRAIAARVWDKVQAGSGHAAPRIVIE</sequence>
<comment type="similarity">
    <text evidence="8">Belongs to the Mrp/NBP35 ATP-binding proteins family.</text>
</comment>
<dbReference type="InterPro" id="IPR002744">
    <property type="entry name" value="MIP18-like"/>
</dbReference>
<comment type="function">
    <text evidence="8">Binds and transfers iron-sulfur (Fe-S) clusters to target apoproteins. Can hydrolyze ATP.</text>
</comment>
<dbReference type="InterPro" id="IPR034904">
    <property type="entry name" value="FSCA_dom_sf"/>
</dbReference>
<keyword evidence="4 8" id="KW-0547">Nucleotide-binding</keyword>
<keyword evidence="8" id="KW-0378">Hydrolase</keyword>
<comment type="similarity">
    <text evidence="2">In the C-terminal section; belongs to the Mrp/NBP35 ATP-binding proteins family.</text>
</comment>
<dbReference type="RefSeq" id="WP_309792575.1">
    <property type="nucleotide sequence ID" value="NZ_JAVDPW010000002.1"/>
</dbReference>
<evidence type="ECO:0000313" key="12">
    <source>
        <dbReference type="Proteomes" id="UP001262410"/>
    </source>
</evidence>
<keyword evidence="6 8" id="KW-0408">Iron</keyword>
<dbReference type="SUPFAM" id="SSF117916">
    <property type="entry name" value="Fe-S cluster assembly (FSCA) domain-like"/>
    <property type="match status" value="1"/>
</dbReference>
<dbReference type="Proteomes" id="UP001262410">
    <property type="component" value="Unassembled WGS sequence"/>
</dbReference>
<dbReference type="CDD" id="cd02037">
    <property type="entry name" value="Mrp_NBP35"/>
    <property type="match status" value="1"/>
</dbReference>
<evidence type="ECO:0000259" key="10">
    <source>
        <dbReference type="Pfam" id="PF01883"/>
    </source>
</evidence>
<evidence type="ECO:0000256" key="4">
    <source>
        <dbReference type="ARBA" id="ARBA00022741"/>
    </source>
</evidence>
<keyword evidence="12" id="KW-1185">Reference proteome</keyword>
<evidence type="ECO:0000256" key="5">
    <source>
        <dbReference type="ARBA" id="ARBA00022840"/>
    </source>
</evidence>
<evidence type="ECO:0000256" key="2">
    <source>
        <dbReference type="ARBA" id="ARBA00008205"/>
    </source>
</evidence>
<reference evidence="11 12" key="1">
    <citation type="submission" date="2023-07" db="EMBL/GenBank/DDBJ databases">
        <title>Sorghum-associated microbial communities from plants grown in Nebraska, USA.</title>
        <authorList>
            <person name="Schachtman D."/>
        </authorList>
    </citation>
    <scope>NUCLEOTIDE SEQUENCE [LARGE SCALE GENOMIC DNA]</scope>
    <source>
        <strain evidence="11 12">584</strain>
    </source>
</reference>
<organism evidence="11 12">
    <name type="scientific">Inquilinus ginsengisoli</name>
    <dbReference type="NCBI Taxonomy" id="363840"/>
    <lineage>
        <taxon>Bacteria</taxon>
        <taxon>Pseudomonadati</taxon>
        <taxon>Pseudomonadota</taxon>
        <taxon>Alphaproteobacteria</taxon>
        <taxon>Rhodospirillales</taxon>
        <taxon>Rhodospirillaceae</taxon>
        <taxon>Inquilinus</taxon>
    </lineage>
</organism>
<name>A0ABU1JM03_9PROT</name>
<dbReference type="PANTHER" id="PTHR42961:SF2">
    <property type="entry name" value="IRON-SULFUR PROTEIN NUBPL"/>
    <property type="match status" value="1"/>
</dbReference>
<comment type="similarity">
    <text evidence="1">In the N-terminal section; belongs to the MIP18 family.</text>
</comment>
<feature type="binding site" evidence="8">
    <location>
        <begin position="135"/>
        <end position="142"/>
    </location>
    <ligand>
        <name>ATP</name>
        <dbReference type="ChEBI" id="CHEBI:30616"/>
    </ligand>
</feature>
<feature type="compositionally biased region" description="Low complexity" evidence="9">
    <location>
        <begin position="92"/>
        <end position="116"/>
    </location>
</feature>
<protein>
    <recommendedName>
        <fullName evidence="8">Iron-sulfur cluster carrier protein</fullName>
    </recommendedName>
</protein>
<dbReference type="PROSITE" id="PS01215">
    <property type="entry name" value="MRP"/>
    <property type="match status" value="1"/>
</dbReference>
<dbReference type="InterPro" id="IPR019591">
    <property type="entry name" value="Mrp/NBP35_ATP-bd"/>
</dbReference>
<feature type="region of interest" description="Disordered" evidence="9">
    <location>
        <begin position="92"/>
        <end position="118"/>
    </location>
</feature>
<evidence type="ECO:0000256" key="8">
    <source>
        <dbReference type="HAMAP-Rule" id="MF_02040"/>
    </source>
</evidence>
<dbReference type="Gene3D" id="3.30.300.130">
    <property type="entry name" value="Fe-S cluster assembly (FSCA)"/>
    <property type="match status" value="1"/>
</dbReference>
<gene>
    <name evidence="11" type="ORF">E9232_001077</name>
</gene>
<evidence type="ECO:0000256" key="7">
    <source>
        <dbReference type="ARBA" id="ARBA00023014"/>
    </source>
</evidence>
<dbReference type="EMBL" id="JAVDPW010000002">
    <property type="protein sequence ID" value="MDR6288570.1"/>
    <property type="molecule type" value="Genomic_DNA"/>
</dbReference>
<feature type="domain" description="MIP18 family-like" evidence="10">
    <location>
        <begin position="10"/>
        <end position="80"/>
    </location>
</feature>
<dbReference type="HAMAP" id="MF_02040">
    <property type="entry name" value="Mrp_NBP35"/>
    <property type="match status" value="1"/>
</dbReference>
<comment type="caution">
    <text evidence="11">The sequence shown here is derived from an EMBL/GenBank/DDBJ whole genome shotgun (WGS) entry which is preliminary data.</text>
</comment>
<keyword evidence="3 8" id="KW-0479">Metal-binding</keyword>
<evidence type="ECO:0000313" key="11">
    <source>
        <dbReference type="EMBL" id="MDR6288570.1"/>
    </source>
</evidence>
<dbReference type="Pfam" id="PF01883">
    <property type="entry name" value="FeS_assembly_P"/>
    <property type="match status" value="1"/>
</dbReference>
<evidence type="ECO:0000256" key="6">
    <source>
        <dbReference type="ARBA" id="ARBA00023004"/>
    </source>
</evidence>
<proteinExistence type="inferred from homology"/>
<evidence type="ECO:0000256" key="9">
    <source>
        <dbReference type="SAM" id="MobiDB-lite"/>
    </source>
</evidence>
<dbReference type="Gene3D" id="3.40.50.300">
    <property type="entry name" value="P-loop containing nucleotide triphosphate hydrolases"/>
    <property type="match status" value="1"/>
</dbReference>
<dbReference type="Pfam" id="PF10609">
    <property type="entry name" value="ParA"/>
    <property type="match status" value="1"/>
</dbReference>
<dbReference type="InterPro" id="IPR027417">
    <property type="entry name" value="P-loop_NTPase"/>
</dbReference>
<dbReference type="SUPFAM" id="SSF52540">
    <property type="entry name" value="P-loop containing nucleoside triphosphate hydrolases"/>
    <property type="match status" value="1"/>
</dbReference>
<dbReference type="PANTHER" id="PTHR42961">
    <property type="entry name" value="IRON-SULFUR PROTEIN NUBPL"/>
    <property type="match status" value="1"/>
</dbReference>
<dbReference type="InterPro" id="IPR044304">
    <property type="entry name" value="NUBPL-like"/>
</dbReference>
<dbReference type="InterPro" id="IPR000808">
    <property type="entry name" value="Mrp-like_CS"/>
</dbReference>
<evidence type="ECO:0000256" key="3">
    <source>
        <dbReference type="ARBA" id="ARBA00022723"/>
    </source>
</evidence>
<dbReference type="InterPro" id="IPR033756">
    <property type="entry name" value="YlxH/NBP35"/>
</dbReference>
<keyword evidence="5 8" id="KW-0067">ATP-binding</keyword>
<evidence type="ECO:0000256" key="1">
    <source>
        <dbReference type="ARBA" id="ARBA00007352"/>
    </source>
</evidence>
<dbReference type="GO" id="GO:0005524">
    <property type="term" value="F:ATP binding"/>
    <property type="evidence" value="ECO:0007669"/>
    <property type="project" value="UniProtKB-KW"/>
</dbReference>